<evidence type="ECO:0000256" key="5">
    <source>
        <dbReference type="SAM" id="SignalP"/>
    </source>
</evidence>
<evidence type="ECO:0000256" key="4">
    <source>
        <dbReference type="SAM" id="Phobius"/>
    </source>
</evidence>
<evidence type="ECO:0000313" key="6">
    <source>
        <dbReference type="EMBL" id="KAF2091345.1"/>
    </source>
</evidence>
<dbReference type="PANTHER" id="PTHR46228:SF2">
    <property type="entry name" value="KELCH REPEAT PROTEIN (AFU_ORTHOLOGUE AFUA_4G14350)"/>
    <property type="match status" value="1"/>
</dbReference>
<dbReference type="Pfam" id="PF24681">
    <property type="entry name" value="Kelch_KLHDC2_KLHL20_DRC7"/>
    <property type="match status" value="1"/>
</dbReference>
<dbReference type="AlphaFoldDB" id="A0A9P4LZQ1"/>
<dbReference type="InterPro" id="IPR015915">
    <property type="entry name" value="Kelch-typ_b-propeller"/>
</dbReference>
<keyword evidence="5" id="KW-0732">Signal</keyword>
<feature type="signal peptide" evidence="5">
    <location>
        <begin position="1"/>
        <end position="22"/>
    </location>
</feature>
<evidence type="ECO:0000313" key="7">
    <source>
        <dbReference type="Proteomes" id="UP000799776"/>
    </source>
</evidence>
<keyword evidence="4" id="KW-1133">Transmembrane helix</keyword>
<keyword evidence="2" id="KW-0677">Repeat</keyword>
<feature type="compositionally biased region" description="Low complexity" evidence="3">
    <location>
        <begin position="462"/>
        <end position="482"/>
    </location>
</feature>
<accession>A0A9P4LZQ1</accession>
<dbReference type="Gene3D" id="2.120.10.80">
    <property type="entry name" value="Kelch-type beta propeller"/>
    <property type="match status" value="1"/>
</dbReference>
<dbReference type="OrthoDB" id="10251809at2759"/>
<dbReference type="InterPro" id="IPR011043">
    <property type="entry name" value="Gal_Oxase/kelch_b-propeller"/>
</dbReference>
<evidence type="ECO:0000256" key="1">
    <source>
        <dbReference type="ARBA" id="ARBA00022441"/>
    </source>
</evidence>
<protein>
    <recommendedName>
        <fullName evidence="8">Galactose oxidase</fullName>
    </recommendedName>
</protein>
<keyword evidence="4" id="KW-0472">Membrane</keyword>
<feature type="region of interest" description="Disordered" evidence="3">
    <location>
        <begin position="536"/>
        <end position="562"/>
    </location>
</feature>
<dbReference type="Proteomes" id="UP000799776">
    <property type="component" value="Unassembled WGS sequence"/>
</dbReference>
<name>A0A9P4LZQ1_9PEZI</name>
<reference evidence="6" key="1">
    <citation type="journal article" date="2020" name="Stud. Mycol.">
        <title>101 Dothideomycetes genomes: a test case for predicting lifestyles and emergence of pathogens.</title>
        <authorList>
            <person name="Haridas S."/>
            <person name="Albert R."/>
            <person name="Binder M."/>
            <person name="Bloem J."/>
            <person name="Labutti K."/>
            <person name="Salamov A."/>
            <person name="Andreopoulos B."/>
            <person name="Baker S."/>
            <person name="Barry K."/>
            <person name="Bills G."/>
            <person name="Bluhm B."/>
            <person name="Cannon C."/>
            <person name="Castanera R."/>
            <person name="Culley D."/>
            <person name="Daum C."/>
            <person name="Ezra D."/>
            <person name="Gonzalez J."/>
            <person name="Henrissat B."/>
            <person name="Kuo A."/>
            <person name="Liang C."/>
            <person name="Lipzen A."/>
            <person name="Lutzoni F."/>
            <person name="Magnuson J."/>
            <person name="Mondo S."/>
            <person name="Nolan M."/>
            <person name="Ohm R."/>
            <person name="Pangilinan J."/>
            <person name="Park H.-J."/>
            <person name="Ramirez L."/>
            <person name="Alfaro M."/>
            <person name="Sun H."/>
            <person name="Tritt A."/>
            <person name="Yoshinaga Y."/>
            <person name="Zwiers L.-H."/>
            <person name="Turgeon B."/>
            <person name="Goodwin S."/>
            <person name="Spatafora J."/>
            <person name="Crous P."/>
            <person name="Grigoriev I."/>
        </authorList>
    </citation>
    <scope>NUCLEOTIDE SEQUENCE</scope>
    <source>
        <strain evidence="6">CBS 121410</strain>
    </source>
</reference>
<keyword evidence="7" id="KW-1185">Reference proteome</keyword>
<feature type="region of interest" description="Disordered" evidence="3">
    <location>
        <begin position="598"/>
        <end position="623"/>
    </location>
</feature>
<evidence type="ECO:0008006" key="8">
    <source>
        <dbReference type="Google" id="ProtNLM"/>
    </source>
</evidence>
<evidence type="ECO:0000256" key="3">
    <source>
        <dbReference type="SAM" id="MobiDB-lite"/>
    </source>
</evidence>
<comment type="caution">
    <text evidence="6">The sequence shown here is derived from an EMBL/GenBank/DDBJ whole genome shotgun (WGS) entry which is preliminary data.</text>
</comment>
<keyword evidence="1" id="KW-0880">Kelch repeat</keyword>
<dbReference type="EMBL" id="ML978711">
    <property type="protein sequence ID" value="KAF2091345.1"/>
    <property type="molecule type" value="Genomic_DNA"/>
</dbReference>
<dbReference type="SUPFAM" id="SSF50965">
    <property type="entry name" value="Galactose oxidase, central domain"/>
    <property type="match status" value="1"/>
</dbReference>
<dbReference type="PANTHER" id="PTHR46228">
    <property type="entry name" value="KELCH DOMAIN-CONTAINING PROTEIN"/>
    <property type="match status" value="1"/>
</dbReference>
<feature type="transmembrane region" description="Helical" evidence="4">
    <location>
        <begin position="483"/>
        <end position="507"/>
    </location>
</feature>
<feature type="chain" id="PRO_5040514893" description="Galactose oxidase" evidence="5">
    <location>
        <begin position="23"/>
        <end position="623"/>
    </location>
</feature>
<keyword evidence="4" id="KW-0812">Transmembrane</keyword>
<evidence type="ECO:0000256" key="2">
    <source>
        <dbReference type="ARBA" id="ARBA00022737"/>
    </source>
</evidence>
<feature type="region of interest" description="Disordered" evidence="3">
    <location>
        <begin position="455"/>
        <end position="482"/>
    </location>
</feature>
<proteinExistence type="predicted"/>
<gene>
    <name evidence="6" type="ORF">K490DRAFT_52570</name>
</gene>
<sequence length="623" mass="66233">MKPLEVLVFLAITTASTNVVVADPDASPGSFCGADGHRTALVDNRLFWASGNYTFVDGKMWHSTTDFYWLDLTKSFAVDGAIATDVLNTSILPSTDLSSGWRIEDGGSSGTFFVDHTMLYAYGAIIGDDANGVNNSLWAYNTTEDTWGLAPIDNGTISFGDNSEGSYTSDPATGKSWYTGGWEIGFDGSGPGMVHFNSTNSDDLSFEFVSSTTDLKVVNTLKGTMVYTRKGKQGTLIAFGGDDTTTGGVYNGAHYWDQFNMDQIFIYDIDSSTWYNITASGDIPTPRTEFCAGVSAAPDDSSFQITIHGGWDQGNTVSRADVWVLSIPSFVWIKVNATDDPDLTSDPNSGRHRHKCHVYEDAQMLVLGGVVESNATARNDYCNSTDHPPVKVLDTSTYAWQTEFQPNKSYTVPDIVTNVIGGNSSGNATLLHPLGGFNSTILSTIFTHTVPRDNYTSPAHVSPTTSTTPTSTPSPSSSSSSNAGAIAGGIVGGIAGLALIAAALILYRRRSVRKKKAAAAAAAAGDDDATAELSPYSARHEVESSPASPRDGVLGPEPPRYELSDANKVYEMGGVSAGEREGEKGGLRGEGEVVHEMAADGEHEVYGTGREGRSWLDGGEGKK</sequence>
<organism evidence="6 7">
    <name type="scientific">Saccharata proteae CBS 121410</name>
    <dbReference type="NCBI Taxonomy" id="1314787"/>
    <lineage>
        <taxon>Eukaryota</taxon>
        <taxon>Fungi</taxon>
        <taxon>Dikarya</taxon>
        <taxon>Ascomycota</taxon>
        <taxon>Pezizomycotina</taxon>
        <taxon>Dothideomycetes</taxon>
        <taxon>Dothideomycetes incertae sedis</taxon>
        <taxon>Botryosphaeriales</taxon>
        <taxon>Saccharataceae</taxon>
        <taxon>Saccharata</taxon>
    </lineage>
</organism>